<dbReference type="SUPFAM" id="SSF51161">
    <property type="entry name" value="Trimeric LpxA-like enzymes"/>
    <property type="match status" value="1"/>
</dbReference>
<dbReference type="AlphaFoldDB" id="A0A1Q6HVE3"/>
<dbReference type="EMBL" id="MNQU01000275">
    <property type="protein sequence ID" value="OKZ30606.1"/>
    <property type="molecule type" value="Genomic_DNA"/>
</dbReference>
<dbReference type="Gene3D" id="2.160.10.10">
    <property type="entry name" value="Hexapeptide repeat proteins"/>
    <property type="match status" value="1"/>
</dbReference>
<dbReference type="CDD" id="cd04647">
    <property type="entry name" value="LbH_MAT_like"/>
    <property type="match status" value="1"/>
</dbReference>
<dbReference type="Proteomes" id="UP000186549">
    <property type="component" value="Unassembled WGS sequence"/>
</dbReference>
<protein>
    <recommendedName>
        <fullName evidence="4">Acyltransferase</fullName>
    </recommendedName>
</protein>
<dbReference type="InterPro" id="IPR050179">
    <property type="entry name" value="Trans_hexapeptide_repeat"/>
</dbReference>
<sequence length="158" mass="17452">MTHSGVKKEDIPYYWKRSILTQIWHIIRKGISQNIAPNCVLTPVRIGLYRLCGFKIGKGTFIGMKCYLDDLCLEKMEIGDNVTISYGVYFSCHGPNQGHNRIVIKDGAYIGMRACITARNDLVIGENAVVGAMSFVNKSVEAGVTVVGVPAKQLKKTN</sequence>
<evidence type="ECO:0000313" key="3">
    <source>
        <dbReference type="Proteomes" id="UP000186549"/>
    </source>
</evidence>
<organism evidence="2 3">
    <name type="scientific">Bacteroides uniformis</name>
    <dbReference type="NCBI Taxonomy" id="820"/>
    <lineage>
        <taxon>Bacteria</taxon>
        <taxon>Pseudomonadati</taxon>
        <taxon>Bacteroidota</taxon>
        <taxon>Bacteroidia</taxon>
        <taxon>Bacteroidales</taxon>
        <taxon>Bacteroidaceae</taxon>
        <taxon>Bacteroides</taxon>
    </lineage>
</organism>
<gene>
    <name evidence="2" type="ORF">BHV79_15480</name>
</gene>
<evidence type="ECO:0000256" key="1">
    <source>
        <dbReference type="ARBA" id="ARBA00007274"/>
    </source>
</evidence>
<evidence type="ECO:0000313" key="2">
    <source>
        <dbReference type="EMBL" id="OKZ30606.1"/>
    </source>
</evidence>
<proteinExistence type="inferred from homology"/>
<evidence type="ECO:0008006" key="4">
    <source>
        <dbReference type="Google" id="ProtNLM"/>
    </source>
</evidence>
<dbReference type="PANTHER" id="PTHR43300">
    <property type="entry name" value="ACETYLTRANSFERASE"/>
    <property type="match status" value="1"/>
</dbReference>
<accession>A0A1Q6HVE3</accession>
<comment type="caution">
    <text evidence="2">The sequence shown here is derived from an EMBL/GenBank/DDBJ whole genome shotgun (WGS) entry which is preliminary data.</text>
</comment>
<dbReference type="InterPro" id="IPR011004">
    <property type="entry name" value="Trimer_LpxA-like_sf"/>
</dbReference>
<name>A0A1Q6HVE3_BACUN</name>
<comment type="similarity">
    <text evidence="1">Belongs to the transferase hexapeptide repeat family.</text>
</comment>
<reference evidence="2 3" key="1">
    <citation type="journal article" date="2016" name="Nat. Biotechnol.">
        <title>Measurement of bacterial replication rates in microbial communities.</title>
        <authorList>
            <person name="Brown C.T."/>
            <person name="Olm M.R."/>
            <person name="Thomas B.C."/>
            <person name="Banfield J.F."/>
        </authorList>
    </citation>
    <scope>NUCLEOTIDE SEQUENCE [LARGE SCALE GENOMIC DNA]</scope>
    <source>
        <strain evidence="2">45_41</strain>
    </source>
</reference>